<reference evidence="1" key="1">
    <citation type="submission" date="2022-07" db="EMBL/GenBank/DDBJ databases">
        <title>Phylogenomic reconstructions and comparative analyses of Kickxellomycotina fungi.</title>
        <authorList>
            <person name="Reynolds N.K."/>
            <person name="Stajich J.E."/>
            <person name="Barry K."/>
            <person name="Grigoriev I.V."/>
            <person name="Crous P."/>
            <person name="Smith M.E."/>
        </authorList>
    </citation>
    <scope>NUCLEOTIDE SEQUENCE</scope>
    <source>
        <strain evidence="1">NRRL 5244</strain>
    </source>
</reference>
<organism evidence="1 2">
    <name type="scientific">Linderina macrospora</name>
    <dbReference type="NCBI Taxonomy" id="4868"/>
    <lineage>
        <taxon>Eukaryota</taxon>
        <taxon>Fungi</taxon>
        <taxon>Fungi incertae sedis</taxon>
        <taxon>Zoopagomycota</taxon>
        <taxon>Kickxellomycotina</taxon>
        <taxon>Kickxellomycetes</taxon>
        <taxon>Kickxellales</taxon>
        <taxon>Kickxellaceae</taxon>
        <taxon>Linderina</taxon>
    </lineage>
</organism>
<dbReference type="EMBL" id="JANBPW010004283">
    <property type="protein sequence ID" value="KAJ1935356.1"/>
    <property type="molecule type" value="Genomic_DNA"/>
</dbReference>
<name>A0ACC1J2X8_9FUNG</name>
<keyword evidence="2" id="KW-1185">Reference proteome</keyword>
<evidence type="ECO:0000313" key="2">
    <source>
        <dbReference type="Proteomes" id="UP001150603"/>
    </source>
</evidence>
<comment type="caution">
    <text evidence="1">The sequence shown here is derived from an EMBL/GenBank/DDBJ whole genome shotgun (WGS) entry which is preliminary data.</text>
</comment>
<sequence length="176" mass="19133">MSFEPFLNNKLHPKNQFYMDLALQCTGLLEGQRNLVTNTANVSSLVYHSMLETPARADKPVNWVGFYFQDSKNPESLILGPFQGKPACTQINFGRGVCGAAAKDAETMVVADVHEFPGHIACDAASNSEIVVPLKAADGRVLGVFDIDSSVKDAFDDYDRIGLEAIANMVVEASDF</sequence>
<dbReference type="Proteomes" id="UP001150603">
    <property type="component" value="Unassembled WGS sequence"/>
</dbReference>
<accession>A0ACC1J2X8</accession>
<proteinExistence type="predicted"/>
<evidence type="ECO:0000313" key="1">
    <source>
        <dbReference type="EMBL" id="KAJ1935356.1"/>
    </source>
</evidence>
<gene>
    <name evidence="1" type="ORF">FBU59_005412</name>
</gene>
<protein>
    <submittedName>
        <fullName evidence="1">Uncharacterized protein</fullName>
    </submittedName>
</protein>